<protein>
    <submittedName>
        <fullName evidence="2">Uncharacterized protein LOC102807537</fullName>
    </submittedName>
</protein>
<keyword evidence="1" id="KW-1185">Reference proteome</keyword>
<dbReference type="RefSeq" id="XP_006821529.1">
    <property type="nucleotide sequence ID" value="XM_006821466.1"/>
</dbReference>
<dbReference type="GeneID" id="102807537"/>
<proteinExistence type="predicted"/>
<name>A0ABM0MND8_SACKO</name>
<dbReference type="Proteomes" id="UP000694865">
    <property type="component" value="Unplaced"/>
</dbReference>
<sequence length="160" mass="18378">MADELDRLAEELKCVTFKDLEDGQKSVFIVTAKTYIEEGKLNEVYKVFSNKDYEVLLKSVGWDLLPCVCTYLANKNSGDENALQLLNNIAVLPDTTNMNEREKKLLMLEDDSFDRAEKTLTALLDFITPFVFEIGKAMQKTLTKENQIENLKMKVEIERL</sequence>
<gene>
    <name evidence="2" type="primary">LOC102807537</name>
</gene>
<evidence type="ECO:0000313" key="1">
    <source>
        <dbReference type="Proteomes" id="UP000694865"/>
    </source>
</evidence>
<evidence type="ECO:0000313" key="2">
    <source>
        <dbReference type="RefSeq" id="XP_006821529.1"/>
    </source>
</evidence>
<reference evidence="2" key="1">
    <citation type="submission" date="2025-08" db="UniProtKB">
        <authorList>
            <consortium name="RefSeq"/>
        </authorList>
    </citation>
    <scope>IDENTIFICATION</scope>
    <source>
        <tissue evidence="2">Testes</tissue>
    </source>
</reference>
<accession>A0ABM0MND8</accession>
<organism evidence="1 2">
    <name type="scientific">Saccoglossus kowalevskii</name>
    <name type="common">Acorn worm</name>
    <dbReference type="NCBI Taxonomy" id="10224"/>
    <lineage>
        <taxon>Eukaryota</taxon>
        <taxon>Metazoa</taxon>
        <taxon>Hemichordata</taxon>
        <taxon>Enteropneusta</taxon>
        <taxon>Harrimaniidae</taxon>
        <taxon>Saccoglossus</taxon>
    </lineage>
</organism>